<accession>A0A385C6E7</accession>
<keyword evidence="4" id="KW-1185">Reference proteome</keyword>
<dbReference type="AlphaFoldDB" id="A0A385C6E7"/>
<evidence type="ECO:0000313" key="4">
    <source>
        <dbReference type="Proteomes" id="UP000293863"/>
    </source>
</evidence>
<protein>
    <submittedName>
        <fullName evidence="2">DUF2750 domain-containing protein</fullName>
    </submittedName>
</protein>
<gene>
    <name evidence="1" type="ORF">CDG68_06850</name>
    <name evidence="2" type="ORF">EXU28_08725</name>
</gene>
<dbReference type="EMBL" id="CP033133">
    <property type="protein sequence ID" value="AYO53382.1"/>
    <property type="molecule type" value="Genomic_DNA"/>
</dbReference>
<dbReference type="Proteomes" id="UP000279962">
    <property type="component" value="Chromosome"/>
</dbReference>
<evidence type="ECO:0000313" key="2">
    <source>
        <dbReference type="EMBL" id="RZG46647.1"/>
    </source>
</evidence>
<dbReference type="InterPro" id="IPR021284">
    <property type="entry name" value="DUF2750"/>
</dbReference>
<sequence>MRNPYQRKAAPSIQKNPIQAIDQYKVFIETIVSQTKVFALYDEGWALCATPTGQQSLAVWQSRSLAQLMVKDNWSRYSVQEVELIPFLEKMIPFIQLNNTLLSINLTPEGQNVLVSGHKFLIDIKNYLYQLHTTQPELFRQNLNLPLPRKIRIHHKV</sequence>
<dbReference type="OrthoDB" id="2936081at2"/>
<dbReference type="Proteomes" id="UP000293863">
    <property type="component" value="Unassembled WGS sequence"/>
</dbReference>
<dbReference type="EMBL" id="SGSQ01000011">
    <property type="protein sequence ID" value="RZG46647.1"/>
    <property type="molecule type" value="Genomic_DNA"/>
</dbReference>
<proteinExistence type="predicted"/>
<dbReference type="RefSeq" id="WP_068975852.1">
    <property type="nucleotide sequence ID" value="NZ_CP031716.1"/>
</dbReference>
<evidence type="ECO:0000313" key="3">
    <source>
        <dbReference type="Proteomes" id="UP000279962"/>
    </source>
</evidence>
<name>A0A385C6E7_9GAMM</name>
<dbReference type="KEGG" id="awu:BEN71_14795"/>
<dbReference type="Pfam" id="PF11042">
    <property type="entry name" value="DUF2750"/>
    <property type="match status" value="1"/>
</dbReference>
<evidence type="ECO:0000313" key="1">
    <source>
        <dbReference type="EMBL" id="AYO53382.1"/>
    </source>
</evidence>
<reference evidence="1 3" key="1">
    <citation type="submission" date="2018-10" db="EMBL/GenBank/DDBJ databases">
        <title>The complete genome of Acinetobacter wuhouensis strain WCHAW010062.</title>
        <authorList>
            <person name="Hu Y."/>
            <person name="Long H."/>
            <person name="Feng Y."/>
            <person name="Zong Z."/>
        </authorList>
    </citation>
    <scope>NUCLEOTIDE SEQUENCE [LARGE SCALE GENOMIC DNA]</scope>
    <source>
        <strain evidence="1 3">WCHAW010062</strain>
    </source>
</reference>
<organism evidence="2 4">
    <name type="scientific">Acinetobacter wuhouensis</name>
    <dbReference type="NCBI Taxonomy" id="1879050"/>
    <lineage>
        <taxon>Bacteria</taxon>
        <taxon>Pseudomonadati</taxon>
        <taxon>Pseudomonadota</taxon>
        <taxon>Gammaproteobacteria</taxon>
        <taxon>Moraxellales</taxon>
        <taxon>Moraxellaceae</taxon>
        <taxon>Acinetobacter</taxon>
    </lineage>
</organism>
<reference evidence="2 4" key="2">
    <citation type="submission" date="2019-02" db="EMBL/GenBank/DDBJ databases">
        <title>The Batch Genome Submission of Acinetobacter spp. strains.</title>
        <authorList>
            <person name="Qin J."/>
            <person name="Hu Y."/>
            <person name="Ye H."/>
            <person name="Wei L."/>
            <person name="Feng Y."/>
            <person name="Zong Z."/>
        </authorList>
    </citation>
    <scope>NUCLEOTIDE SEQUENCE [LARGE SCALE GENOMIC DNA]</scope>
    <source>
        <strain evidence="2 4">WCHAW060049</strain>
    </source>
</reference>